<evidence type="ECO:0000256" key="5">
    <source>
        <dbReference type="ARBA" id="ARBA00022764"/>
    </source>
</evidence>
<dbReference type="PANTHER" id="PTHR43649:SF34">
    <property type="entry name" value="ABC TRANSPORTER PERIPLASMIC-BINDING PROTEIN YCJN-RELATED"/>
    <property type="match status" value="1"/>
</dbReference>
<protein>
    <submittedName>
        <fullName evidence="6">ABC transporter substrate-binding protein</fullName>
    </submittedName>
</protein>
<dbReference type="AlphaFoldDB" id="A0A512N7N2"/>
<evidence type="ECO:0000313" key="6">
    <source>
        <dbReference type="EMBL" id="GEP54913.1"/>
    </source>
</evidence>
<accession>A0A512N7N2</accession>
<evidence type="ECO:0000256" key="1">
    <source>
        <dbReference type="ARBA" id="ARBA00004418"/>
    </source>
</evidence>
<dbReference type="PANTHER" id="PTHR43649">
    <property type="entry name" value="ARABINOSE-BINDING PROTEIN-RELATED"/>
    <property type="match status" value="1"/>
</dbReference>
<keyword evidence="3" id="KW-0813">Transport</keyword>
<evidence type="ECO:0000256" key="2">
    <source>
        <dbReference type="ARBA" id="ARBA00008520"/>
    </source>
</evidence>
<reference evidence="6 7" key="1">
    <citation type="submission" date="2019-07" db="EMBL/GenBank/DDBJ databases">
        <title>Whole genome shotgun sequence of Reyranella soli NBRC 108950.</title>
        <authorList>
            <person name="Hosoyama A."/>
            <person name="Uohara A."/>
            <person name="Ohji S."/>
            <person name="Ichikawa N."/>
        </authorList>
    </citation>
    <scope>NUCLEOTIDE SEQUENCE [LARGE SCALE GENOMIC DNA]</scope>
    <source>
        <strain evidence="6 7">NBRC 108950</strain>
    </source>
</reference>
<evidence type="ECO:0000256" key="3">
    <source>
        <dbReference type="ARBA" id="ARBA00022448"/>
    </source>
</evidence>
<evidence type="ECO:0000313" key="7">
    <source>
        <dbReference type="Proteomes" id="UP000321058"/>
    </source>
</evidence>
<dbReference type="EMBL" id="BKAJ01000032">
    <property type="protein sequence ID" value="GEP54913.1"/>
    <property type="molecule type" value="Genomic_DNA"/>
</dbReference>
<dbReference type="InterPro" id="IPR050490">
    <property type="entry name" value="Bact_solute-bd_prot1"/>
</dbReference>
<comment type="subcellular location">
    <subcellularLocation>
        <location evidence="1">Periplasm</location>
    </subcellularLocation>
</comment>
<dbReference type="InterPro" id="IPR006059">
    <property type="entry name" value="SBP"/>
</dbReference>
<gene>
    <name evidence="6" type="ORF">RSO01_20790</name>
</gene>
<comment type="similarity">
    <text evidence="2">Belongs to the bacterial solute-binding protein 1 family.</text>
</comment>
<dbReference type="SUPFAM" id="SSF53850">
    <property type="entry name" value="Periplasmic binding protein-like II"/>
    <property type="match status" value="1"/>
</dbReference>
<proteinExistence type="inferred from homology"/>
<dbReference type="Proteomes" id="UP000321058">
    <property type="component" value="Unassembled WGS sequence"/>
</dbReference>
<dbReference type="RefSeq" id="WP_170302971.1">
    <property type="nucleotide sequence ID" value="NZ_BKAJ01000032.1"/>
</dbReference>
<sequence length="391" mass="44099">MMHESSFVPPYDAFFKNKLAAAYEKEKGIKVNYEVVSVGSLLTRVTTAAENASGPDMTAIGFNWAFLFDDKFVDVSDIAAEIGKESGGWYESAQESVVVNGKWKAIPFGNIGQLMNWRTDWFKQAGYEKFPDTWDELLEAGIKLKKAGHPFGFELGHGFGDNHGWLYPLLWSYGAREVEADGKTIVIDSDETARAVDFCRRFYKETMVEDCLGWTDVNNNKAFLSEQISCTNNAESILWAAKKDFPDMAKVIDQSENPKGPKGRFHMLNPLCHSIFAHTKDQKAAKDFLRWLMAPAQAGPWYDIAVTYYQPFLHHYDEAPMWKVEPRNLPYRDALKTAHLPGWPAPLSRAQSETIAKFVVIDMFAKACSGKSTKEVIADAQAQLKQIYRAS</sequence>
<keyword evidence="7" id="KW-1185">Reference proteome</keyword>
<dbReference type="Gene3D" id="3.40.190.10">
    <property type="entry name" value="Periplasmic binding protein-like II"/>
    <property type="match status" value="1"/>
</dbReference>
<keyword evidence="4" id="KW-0732">Signal</keyword>
<keyword evidence="5" id="KW-0574">Periplasm</keyword>
<comment type="caution">
    <text evidence="6">The sequence shown here is derived from an EMBL/GenBank/DDBJ whole genome shotgun (WGS) entry which is preliminary data.</text>
</comment>
<name>A0A512N7N2_9HYPH</name>
<dbReference type="GO" id="GO:0042597">
    <property type="term" value="C:periplasmic space"/>
    <property type="evidence" value="ECO:0007669"/>
    <property type="project" value="UniProtKB-SubCell"/>
</dbReference>
<dbReference type="Pfam" id="PF13416">
    <property type="entry name" value="SBP_bac_8"/>
    <property type="match status" value="1"/>
</dbReference>
<organism evidence="6 7">
    <name type="scientific">Reyranella soli</name>
    <dbReference type="NCBI Taxonomy" id="1230389"/>
    <lineage>
        <taxon>Bacteria</taxon>
        <taxon>Pseudomonadati</taxon>
        <taxon>Pseudomonadota</taxon>
        <taxon>Alphaproteobacteria</taxon>
        <taxon>Hyphomicrobiales</taxon>
        <taxon>Reyranellaceae</taxon>
        <taxon>Reyranella</taxon>
    </lineage>
</organism>
<evidence type="ECO:0000256" key="4">
    <source>
        <dbReference type="ARBA" id="ARBA00022729"/>
    </source>
</evidence>